<dbReference type="EMBL" id="QGMK01000492">
    <property type="protein sequence ID" value="TVY81369.1"/>
    <property type="molecule type" value="Genomic_DNA"/>
</dbReference>
<feature type="transmembrane region" description="Helical" evidence="6">
    <location>
        <begin position="251"/>
        <end position="268"/>
    </location>
</feature>
<feature type="transmembrane region" description="Helical" evidence="6">
    <location>
        <begin position="486"/>
        <end position="508"/>
    </location>
</feature>
<evidence type="ECO:0000256" key="2">
    <source>
        <dbReference type="ARBA" id="ARBA00022692"/>
    </source>
</evidence>
<dbReference type="Proteomes" id="UP000469558">
    <property type="component" value="Unassembled WGS sequence"/>
</dbReference>
<evidence type="ECO:0000256" key="3">
    <source>
        <dbReference type="ARBA" id="ARBA00022989"/>
    </source>
</evidence>
<reference evidence="8 9" key="1">
    <citation type="submission" date="2018-05" db="EMBL/GenBank/DDBJ databases">
        <title>Genome sequencing and assembly of the regulated plant pathogen Lachnellula willkommii and related sister species for the development of diagnostic species identification markers.</title>
        <authorList>
            <person name="Giroux E."/>
            <person name="Bilodeau G."/>
        </authorList>
    </citation>
    <scope>NUCLEOTIDE SEQUENCE [LARGE SCALE GENOMIC DNA]</scope>
    <source>
        <strain evidence="8 9">CBS 268.59</strain>
    </source>
</reference>
<feature type="transmembrane region" description="Helical" evidence="6">
    <location>
        <begin position="47"/>
        <end position="71"/>
    </location>
</feature>
<accession>A0A8T9C6K7</accession>
<feature type="transmembrane region" description="Helical" evidence="6">
    <location>
        <begin position="350"/>
        <end position="374"/>
    </location>
</feature>
<evidence type="ECO:0000313" key="9">
    <source>
        <dbReference type="Proteomes" id="UP000469558"/>
    </source>
</evidence>
<dbReference type="GO" id="GO:0022857">
    <property type="term" value="F:transmembrane transporter activity"/>
    <property type="evidence" value="ECO:0007669"/>
    <property type="project" value="InterPro"/>
</dbReference>
<keyword evidence="3 6" id="KW-1133">Transmembrane helix</keyword>
<dbReference type="Gene3D" id="1.20.1720.10">
    <property type="entry name" value="Multidrug resistance protein D"/>
    <property type="match status" value="1"/>
</dbReference>
<dbReference type="PANTHER" id="PTHR42718:SF1">
    <property type="entry name" value="LOW AFFINITY AMMONIUM TRANSPORTER"/>
    <property type="match status" value="1"/>
</dbReference>
<feature type="non-terminal residue" evidence="8">
    <location>
        <position position="1"/>
    </location>
</feature>
<dbReference type="PANTHER" id="PTHR42718">
    <property type="entry name" value="MAJOR FACILITATOR SUPERFAMILY MULTIDRUG TRANSPORTER MFSC"/>
    <property type="match status" value="1"/>
</dbReference>
<dbReference type="CDD" id="cd17476">
    <property type="entry name" value="MFS_Amf1_MDR_like"/>
    <property type="match status" value="1"/>
</dbReference>
<keyword evidence="9" id="KW-1185">Reference proteome</keyword>
<feature type="transmembrane region" description="Helical" evidence="6">
    <location>
        <begin position="381"/>
        <end position="400"/>
    </location>
</feature>
<dbReference type="Gene3D" id="1.20.1250.20">
    <property type="entry name" value="MFS general substrate transporter like domains"/>
    <property type="match status" value="1"/>
</dbReference>
<evidence type="ECO:0000313" key="8">
    <source>
        <dbReference type="EMBL" id="TVY81369.1"/>
    </source>
</evidence>
<dbReference type="Pfam" id="PF07690">
    <property type="entry name" value="MFS_1"/>
    <property type="match status" value="2"/>
</dbReference>
<comment type="subcellular location">
    <subcellularLocation>
        <location evidence="1">Membrane</location>
        <topology evidence="1">Multi-pass membrane protein</topology>
    </subcellularLocation>
</comment>
<feature type="transmembrane region" description="Helical" evidence="6">
    <location>
        <begin position="120"/>
        <end position="140"/>
    </location>
</feature>
<dbReference type="AlphaFoldDB" id="A0A8T9C6K7"/>
<evidence type="ECO:0000259" key="7">
    <source>
        <dbReference type="PROSITE" id="PS50850"/>
    </source>
</evidence>
<gene>
    <name evidence="8" type="primary">YOR378W_3</name>
    <name evidence="8" type="ORF">LSUE1_G003857</name>
</gene>
<keyword evidence="4 6" id="KW-0472">Membrane</keyword>
<proteinExistence type="predicted"/>
<comment type="caution">
    <text evidence="8">The sequence shown here is derived from an EMBL/GenBank/DDBJ whole genome shotgun (WGS) entry which is preliminary data.</text>
</comment>
<feature type="transmembrane region" description="Helical" evidence="6">
    <location>
        <begin position="91"/>
        <end position="108"/>
    </location>
</feature>
<feature type="domain" description="Major facilitator superfamily (MFS) profile" evidence="7">
    <location>
        <begin position="44"/>
        <end position="510"/>
    </location>
</feature>
<keyword evidence="2 6" id="KW-0812">Transmembrane</keyword>
<protein>
    <submittedName>
        <fullName evidence="8">Drug resistance protein</fullName>
    </submittedName>
</protein>
<dbReference type="GO" id="GO:0016020">
    <property type="term" value="C:membrane"/>
    <property type="evidence" value="ECO:0007669"/>
    <property type="project" value="UniProtKB-SubCell"/>
</dbReference>
<feature type="transmembrane region" description="Helical" evidence="6">
    <location>
        <begin position="444"/>
        <end position="466"/>
    </location>
</feature>
<feature type="compositionally biased region" description="Basic and acidic residues" evidence="5">
    <location>
        <begin position="15"/>
        <end position="40"/>
    </location>
</feature>
<feature type="transmembrane region" description="Helical" evidence="6">
    <location>
        <begin position="211"/>
        <end position="231"/>
    </location>
</feature>
<evidence type="ECO:0000256" key="4">
    <source>
        <dbReference type="ARBA" id="ARBA00023136"/>
    </source>
</evidence>
<feature type="transmembrane region" description="Helical" evidence="6">
    <location>
        <begin position="318"/>
        <end position="338"/>
    </location>
</feature>
<organism evidence="8 9">
    <name type="scientific">Lachnellula suecica</name>
    <dbReference type="NCBI Taxonomy" id="602035"/>
    <lineage>
        <taxon>Eukaryota</taxon>
        <taxon>Fungi</taxon>
        <taxon>Dikarya</taxon>
        <taxon>Ascomycota</taxon>
        <taxon>Pezizomycotina</taxon>
        <taxon>Leotiomycetes</taxon>
        <taxon>Helotiales</taxon>
        <taxon>Lachnaceae</taxon>
        <taxon>Lachnellula</taxon>
    </lineage>
</organism>
<sequence length="523" mass="56441">RTNNTTSKMSSTHTSEVELDNRRQPVDNELSPAERTESKGGRQMSTFAEIGFICIIINSQLMTQAGLGQAIAPLRTIGASFGVENDPASLSWFPAAYSLTVGTFILIAGRLGDLYGHRRIFIAGWLWFALWTMLAGFAVYSNAIFFDCARAFQGMGPAFILPNGMAILGVTYEPGMKKNLMFAAFGAMAPLGFLVGAVITSLFAEFVWWPWGYWVIAMLCLLSAVGSIFLIPDTPSSAPDTTNSVWVKADVAGCITGVSGLVLINFAWNRAPTVGWQEPYVYVLLIVGIIFLVVFTQIEKRTKFPLVPFASMTADSTFLVGIVACGWASFGIWVYYAWQFIENLRGASPLLATAQFSPVAITGFLASGATGIILGKVPASVVMGIALSAFCISNILLATTPVDQTYWAQFFVSVLIMPFGMDMSFPAATLLLSNAMPREHQGGAASLVMTIVNYSISLALGFAGTVETHVNNGGKTKEDLLKGYRGAWYLSCGLAGLGIALTMVFGLYERRKIQRAKSVSSLQ</sequence>
<evidence type="ECO:0000256" key="6">
    <source>
        <dbReference type="SAM" id="Phobius"/>
    </source>
</evidence>
<dbReference type="InterPro" id="IPR036259">
    <property type="entry name" value="MFS_trans_sf"/>
</dbReference>
<evidence type="ECO:0000256" key="5">
    <source>
        <dbReference type="SAM" id="MobiDB-lite"/>
    </source>
</evidence>
<dbReference type="InterPro" id="IPR011701">
    <property type="entry name" value="MFS"/>
</dbReference>
<dbReference type="PROSITE" id="PS50850">
    <property type="entry name" value="MFS"/>
    <property type="match status" value="1"/>
</dbReference>
<feature type="transmembrane region" description="Helical" evidence="6">
    <location>
        <begin position="152"/>
        <end position="172"/>
    </location>
</feature>
<dbReference type="OrthoDB" id="2428527at2759"/>
<evidence type="ECO:0000256" key="1">
    <source>
        <dbReference type="ARBA" id="ARBA00004141"/>
    </source>
</evidence>
<feature type="region of interest" description="Disordered" evidence="5">
    <location>
        <begin position="1"/>
        <end position="42"/>
    </location>
</feature>
<feature type="transmembrane region" description="Helical" evidence="6">
    <location>
        <begin position="179"/>
        <end position="199"/>
    </location>
</feature>
<dbReference type="InterPro" id="IPR020846">
    <property type="entry name" value="MFS_dom"/>
</dbReference>
<name>A0A8T9C6K7_9HELO</name>
<dbReference type="SUPFAM" id="SSF103473">
    <property type="entry name" value="MFS general substrate transporter"/>
    <property type="match status" value="1"/>
</dbReference>
<feature type="transmembrane region" description="Helical" evidence="6">
    <location>
        <begin position="280"/>
        <end position="298"/>
    </location>
</feature>
<feature type="compositionally biased region" description="Polar residues" evidence="5">
    <location>
        <begin position="1"/>
        <end position="14"/>
    </location>
</feature>
<feature type="transmembrane region" description="Helical" evidence="6">
    <location>
        <begin position="406"/>
        <end position="432"/>
    </location>
</feature>